<evidence type="ECO:0000256" key="3">
    <source>
        <dbReference type="ARBA" id="ARBA00022475"/>
    </source>
</evidence>
<evidence type="ECO:0000313" key="7">
    <source>
        <dbReference type="EMBL" id="UOQ60638.1"/>
    </source>
</evidence>
<dbReference type="Pfam" id="PF04464">
    <property type="entry name" value="Glyphos_transf"/>
    <property type="match status" value="2"/>
</dbReference>
<evidence type="ECO:0000256" key="2">
    <source>
        <dbReference type="ARBA" id="ARBA00010488"/>
    </source>
</evidence>
<dbReference type="Gene3D" id="3.40.50.11820">
    <property type="match status" value="2"/>
</dbReference>
<reference evidence="7 8" key="1">
    <citation type="submission" date="2022-04" db="EMBL/GenBank/DDBJ databases">
        <title>Leucobacter sp. isolated from rhizosphere of onion.</title>
        <authorList>
            <person name="Won M."/>
            <person name="Lee C.-M."/>
            <person name="Woen H.-Y."/>
            <person name="Kwon S.-W."/>
        </authorList>
    </citation>
    <scope>NUCLEOTIDE SEQUENCE [LARGE SCALE GENOMIC DNA]</scope>
    <source>
        <strain evidence="7 8">H25R-14</strain>
    </source>
</reference>
<keyword evidence="5" id="KW-0777">Teichoic acid biosynthesis</keyword>
<dbReference type="InterPro" id="IPR007554">
    <property type="entry name" value="Glycerophosphate_synth"/>
</dbReference>
<evidence type="ECO:0000256" key="5">
    <source>
        <dbReference type="ARBA" id="ARBA00022944"/>
    </source>
</evidence>
<comment type="subcellular location">
    <subcellularLocation>
        <location evidence="1">Cell membrane</location>
        <topology evidence="1">Peripheral membrane protein</topology>
    </subcellularLocation>
</comment>
<dbReference type="RefSeq" id="WP_244686431.1">
    <property type="nucleotide sequence ID" value="NZ_CP095043.1"/>
</dbReference>
<dbReference type="SUPFAM" id="SSF53756">
    <property type="entry name" value="UDP-Glycosyltransferase/glycogen phosphorylase"/>
    <property type="match status" value="2"/>
</dbReference>
<evidence type="ECO:0000313" key="8">
    <source>
        <dbReference type="Proteomes" id="UP000831775"/>
    </source>
</evidence>
<dbReference type="Gene3D" id="3.40.50.12580">
    <property type="match status" value="2"/>
</dbReference>
<dbReference type="InterPro" id="IPR051612">
    <property type="entry name" value="Teichoic_Acid_Biosynth"/>
</dbReference>
<protein>
    <submittedName>
        <fullName evidence="7">CDP-glycerol glycerophosphotransferase family protein</fullName>
    </submittedName>
</protein>
<accession>A0ABY4FWJ4</accession>
<dbReference type="PANTHER" id="PTHR37316:SF3">
    <property type="entry name" value="TEICHOIC ACID GLYCEROL-PHOSPHATE TRANSFERASE"/>
    <property type="match status" value="1"/>
</dbReference>
<sequence length="790" mass="86879">MKTGGFSFERGNLAKLLALPKYVLSVVVAWFVPRVPGRWVFGSGSGVGEGALAVARQLRRDEPEARITWLVADEAESERARAEGFEPVLRQSRAGYWATLRAGCIVVTHGLGDANRFGVMGGWVLQLWHGAPLKRLHLDSPVTTSVRGPAIVRSLLRRMVVVGTRQVDLYVAGSPLAAERLRSAFRVDPGRVQVLGDPRDDALAVELARGGVDSPSRDRLRALLGDAGAAISERAEILLYAPTWRDGEPDPATTSGEDAARIHAVLDDLDAHLVIRSHPLGRGAYDALLSSARVHALGADLVRDITPLLGAFDTAITDYSSIAVDFALTGRPIVWFAPDLEHYEQTRGLYEPLAVTTGGRIERDWQSVAERMRALRPGTVDRRAAEAETRALAARFHRYPEGGAAARVLAEVRRLRLPDHELVAPNAVFFESFYGRQITCNPLALDREIARRAPEITRYWSVIDERQAVPDGAVPVLVGGREWAAVRRVAPLLVVNDWLRGGFRRRRGQTVLQTWHGTMLKHLALGRPNVGLRTRLAIRRESRRWSLMLSQNPHSTAVFRESYAFPGEILETGYPRDDRLARAMIGTERNPIEVLRARAALGVPPEVSVLVYAPTWRDGGVTLVDDLDVRRLAEELGDDWVVVARGHTRTHAFGRYGGRVIDASQHPDVNDAILAADLLVTDYSSIMFDAAVARVPLVFFVPDLAAYRDRERGFTFDFEREAPGPLLAERAAVVAHARELRAEGSRATWVVDSAGAAEAWRARFAPHDDGHAAERVVDALVDRAALPSGA</sequence>
<dbReference type="InterPro" id="IPR043148">
    <property type="entry name" value="TagF_C"/>
</dbReference>
<dbReference type="Proteomes" id="UP000831775">
    <property type="component" value="Chromosome"/>
</dbReference>
<proteinExistence type="inferred from homology"/>
<comment type="similarity">
    <text evidence="2">Belongs to the CDP-glycerol glycerophosphotransferase family.</text>
</comment>
<gene>
    <name evidence="7" type="ORF">MUN76_01230</name>
</gene>
<keyword evidence="3" id="KW-1003">Cell membrane</keyword>
<organism evidence="7 8">
    <name type="scientific">Leucobacter rhizosphaerae</name>
    <dbReference type="NCBI Taxonomy" id="2932245"/>
    <lineage>
        <taxon>Bacteria</taxon>
        <taxon>Bacillati</taxon>
        <taxon>Actinomycetota</taxon>
        <taxon>Actinomycetes</taxon>
        <taxon>Micrococcales</taxon>
        <taxon>Microbacteriaceae</taxon>
        <taxon>Leucobacter</taxon>
    </lineage>
</organism>
<keyword evidence="8" id="KW-1185">Reference proteome</keyword>
<evidence type="ECO:0000256" key="1">
    <source>
        <dbReference type="ARBA" id="ARBA00004202"/>
    </source>
</evidence>
<dbReference type="PANTHER" id="PTHR37316">
    <property type="entry name" value="TEICHOIC ACID GLYCEROL-PHOSPHATE PRIMASE"/>
    <property type="match status" value="1"/>
</dbReference>
<dbReference type="InterPro" id="IPR043149">
    <property type="entry name" value="TagF_N"/>
</dbReference>
<keyword evidence="4" id="KW-0808">Transferase</keyword>
<evidence type="ECO:0000256" key="4">
    <source>
        <dbReference type="ARBA" id="ARBA00022679"/>
    </source>
</evidence>
<dbReference type="EMBL" id="CP095043">
    <property type="protein sequence ID" value="UOQ60638.1"/>
    <property type="molecule type" value="Genomic_DNA"/>
</dbReference>
<evidence type="ECO:0000256" key="6">
    <source>
        <dbReference type="ARBA" id="ARBA00023136"/>
    </source>
</evidence>
<name>A0ABY4FWJ4_9MICO</name>
<keyword evidence="6" id="KW-0472">Membrane</keyword>